<reference evidence="18" key="2">
    <citation type="submission" date="2020-09" db="EMBL/GenBank/DDBJ databases">
        <authorList>
            <person name="Sun Q."/>
            <person name="Zhou Y."/>
        </authorList>
    </citation>
    <scope>NUCLEOTIDE SEQUENCE</scope>
    <source>
        <strain evidence="18">CGMCC 4.7201</strain>
    </source>
</reference>
<feature type="region of interest" description="Disordered" evidence="16">
    <location>
        <begin position="1"/>
        <end position="24"/>
    </location>
</feature>
<dbReference type="InterPro" id="IPR013767">
    <property type="entry name" value="PAS_fold"/>
</dbReference>
<dbReference type="CDD" id="cd00130">
    <property type="entry name" value="PAS"/>
    <property type="match status" value="1"/>
</dbReference>
<evidence type="ECO:0000256" key="6">
    <source>
        <dbReference type="ARBA" id="ARBA00022777"/>
    </source>
</evidence>
<dbReference type="EMBL" id="BMMS01000014">
    <property type="protein sequence ID" value="GGO90267.1"/>
    <property type="molecule type" value="Genomic_DNA"/>
</dbReference>
<evidence type="ECO:0000256" key="2">
    <source>
        <dbReference type="ARBA" id="ARBA00022553"/>
    </source>
</evidence>
<proteinExistence type="predicted"/>
<dbReference type="AlphaFoldDB" id="A0A918DXX5"/>
<dbReference type="InterPro" id="IPR035965">
    <property type="entry name" value="PAS-like_dom_sf"/>
</dbReference>
<keyword evidence="2" id="KW-0597">Phosphoprotein</keyword>
<keyword evidence="8" id="KW-0067">ATP-binding</keyword>
<keyword evidence="6" id="KW-0418">Kinase</keyword>
<dbReference type="SMART" id="SM00065">
    <property type="entry name" value="GAF"/>
    <property type="match status" value="1"/>
</dbReference>
<dbReference type="SUPFAM" id="SSF55781">
    <property type="entry name" value="GAF domain-like"/>
    <property type="match status" value="1"/>
</dbReference>
<feature type="compositionally biased region" description="Basic residues" evidence="16">
    <location>
        <begin position="1"/>
        <end position="18"/>
    </location>
</feature>
<dbReference type="PROSITE" id="PS50112">
    <property type="entry name" value="PAS"/>
    <property type="match status" value="1"/>
</dbReference>
<evidence type="ECO:0000256" key="14">
    <source>
        <dbReference type="ARBA" id="ARBA00075117"/>
    </source>
</evidence>
<dbReference type="Pfam" id="PF00989">
    <property type="entry name" value="PAS"/>
    <property type="match status" value="1"/>
</dbReference>
<dbReference type="Pfam" id="PF01590">
    <property type="entry name" value="GAF"/>
    <property type="match status" value="1"/>
</dbReference>
<dbReference type="SUPFAM" id="SSF81606">
    <property type="entry name" value="PP2C-like"/>
    <property type="match status" value="1"/>
</dbReference>
<dbReference type="InterPro" id="IPR003018">
    <property type="entry name" value="GAF"/>
</dbReference>
<feature type="domain" description="PAS" evidence="17">
    <location>
        <begin position="41"/>
        <end position="106"/>
    </location>
</feature>
<dbReference type="FunFam" id="3.60.40.10:FF:000005">
    <property type="entry name" value="Serine/threonine protein phosphatase"/>
    <property type="match status" value="1"/>
</dbReference>
<dbReference type="SUPFAM" id="SSF55785">
    <property type="entry name" value="PYP-like sensor domain (PAS domain)"/>
    <property type="match status" value="2"/>
</dbReference>
<evidence type="ECO:0000256" key="7">
    <source>
        <dbReference type="ARBA" id="ARBA00022801"/>
    </source>
</evidence>
<dbReference type="SMART" id="SM00331">
    <property type="entry name" value="PP2C_SIG"/>
    <property type="match status" value="1"/>
</dbReference>
<dbReference type="Proteomes" id="UP000641932">
    <property type="component" value="Unassembled WGS sequence"/>
</dbReference>
<organism evidence="18 19">
    <name type="scientific">Wenjunlia tyrosinilytica</name>
    <dbReference type="NCBI Taxonomy" id="1544741"/>
    <lineage>
        <taxon>Bacteria</taxon>
        <taxon>Bacillati</taxon>
        <taxon>Actinomycetota</taxon>
        <taxon>Actinomycetes</taxon>
        <taxon>Kitasatosporales</taxon>
        <taxon>Streptomycetaceae</taxon>
        <taxon>Wenjunlia</taxon>
    </lineage>
</organism>
<sequence>MGGNVSHRRKRVATRKRAATMSAPDVNGTFEPAWGPAPPGELLDLLRVAAVVVDTKGRIALWSPGAEELFGYTAEEALGQYAGELVLTPEGRARAIELFKGVRTGRSWAGVFPIRHKDGSVRQVEFRTMRLRDQSGNILALGLAADRSTLHDVETRLAVSDYLVEQAPVGMAFFNTDLRCMRANQAMDGIVGMPPQAYVGLPMGTVPGLDVGEISAAMRRVLVTGEPLVDVQGSGSTPADPGNEHVWSVSYYRLQEPSGRVLGVADWVVDITDRHRAAVEAAQARERLALVADASARVGTALDLRRTAEELAEVTVPRLGDMAAVDVLDSVLVGEISPHSTADGPAAFRALARKATGDTLEAVRDADPVGALTQYGPERLITQSVRQARPILVPRVTDAWLPRIAGNEQAARVLRGAGLHSCMALPLIARGNVLGALSLFRTGTPRPFDEQDLLLAGELAARAAVGIDNARLYARERETALTLQRSLLPAPPPELHGMEIASRYRPAASAAEVGGDWFDVLPLKGGRVGLVIGDVMGSGVRAAAIMGQLRTTIRAFATLDLPPAPLLGHLDALAETLGDSFATCTYAVFDPRTRECEFATAGHLPPAIVHSDGRAELLALPPAAPLGVGGVPFTSVTSVLPEGALIALYTDGLVERRHESIDTGLEALLSLLEGPARPLEAMCDSILDTLHHSTEDDVALLLARTTTAGPPDAAATDRVTQ</sequence>
<evidence type="ECO:0000256" key="5">
    <source>
        <dbReference type="ARBA" id="ARBA00022741"/>
    </source>
</evidence>
<dbReference type="GO" id="GO:0004722">
    <property type="term" value="F:protein serine/threonine phosphatase activity"/>
    <property type="evidence" value="ECO:0007669"/>
    <property type="project" value="UniProtKB-EC"/>
</dbReference>
<keyword evidence="4" id="KW-0479">Metal-binding</keyword>
<reference evidence="18" key="1">
    <citation type="journal article" date="2014" name="Int. J. Syst. Evol. Microbiol.">
        <title>Complete genome sequence of Corynebacterium casei LMG S-19264T (=DSM 44701T), isolated from a smear-ripened cheese.</title>
        <authorList>
            <consortium name="US DOE Joint Genome Institute (JGI-PGF)"/>
            <person name="Walter F."/>
            <person name="Albersmeier A."/>
            <person name="Kalinowski J."/>
            <person name="Ruckert C."/>
        </authorList>
    </citation>
    <scope>NUCLEOTIDE SEQUENCE</scope>
    <source>
        <strain evidence="18">CGMCC 4.7201</strain>
    </source>
</reference>
<evidence type="ECO:0000256" key="4">
    <source>
        <dbReference type="ARBA" id="ARBA00022723"/>
    </source>
</evidence>
<evidence type="ECO:0000313" key="18">
    <source>
        <dbReference type="EMBL" id="GGO90267.1"/>
    </source>
</evidence>
<dbReference type="InterPro" id="IPR000014">
    <property type="entry name" value="PAS"/>
</dbReference>
<accession>A0A918DXX5</accession>
<dbReference type="GO" id="GO:0046872">
    <property type="term" value="F:metal ion binding"/>
    <property type="evidence" value="ECO:0007669"/>
    <property type="project" value="UniProtKB-KW"/>
</dbReference>
<evidence type="ECO:0000256" key="12">
    <source>
        <dbReference type="ARBA" id="ARBA00047761"/>
    </source>
</evidence>
<evidence type="ECO:0000256" key="11">
    <source>
        <dbReference type="ARBA" id="ARBA00023211"/>
    </source>
</evidence>
<dbReference type="Gene3D" id="3.30.450.40">
    <property type="match status" value="1"/>
</dbReference>
<keyword evidence="5" id="KW-0547">Nucleotide-binding</keyword>
<dbReference type="Pfam" id="PF08448">
    <property type="entry name" value="PAS_4"/>
    <property type="match status" value="1"/>
</dbReference>
<gene>
    <name evidence="18" type="ORF">GCM10012280_35400</name>
</gene>
<dbReference type="SMART" id="SM00091">
    <property type="entry name" value="PAS"/>
    <property type="match status" value="2"/>
</dbReference>
<comment type="catalytic activity">
    <reaction evidence="12">
        <text>O-phospho-L-seryl-[protein] + H2O = L-seryl-[protein] + phosphate</text>
        <dbReference type="Rhea" id="RHEA:20629"/>
        <dbReference type="Rhea" id="RHEA-COMP:9863"/>
        <dbReference type="Rhea" id="RHEA-COMP:11604"/>
        <dbReference type="ChEBI" id="CHEBI:15377"/>
        <dbReference type="ChEBI" id="CHEBI:29999"/>
        <dbReference type="ChEBI" id="CHEBI:43474"/>
        <dbReference type="ChEBI" id="CHEBI:83421"/>
        <dbReference type="EC" id="3.1.3.16"/>
    </reaction>
</comment>
<name>A0A918DXX5_9ACTN</name>
<dbReference type="InterPro" id="IPR052016">
    <property type="entry name" value="Bact_Sigma-Reg"/>
</dbReference>
<dbReference type="EC" id="3.1.3.16" evidence="1"/>
<protein>
    <recommendedName>
        <fullName evidence="1">protein-serine/threonine phosphatase</fullName>
        <ecNumber evidence="1">3.1.3.16</ecNumber>
    </recommendedName>
    <alternativeName>
        <fullName evidence="15">Protein-serine/threonine phosphatase</fullName>
    </alternativeName>
    <alternativeName>
        <fullName evidence="14">Serine/threonine-protein kinase</fullName>
    </alternativeName>
</protein>
<dbReference type="Gene3D" id="3.60.40.10">
    <property type="entry name" value="PPM-type phosphatase domain"/>
    <property type="match status" value="1"/>
</dbReference>
<evidence type="ECO:0000256" key="1">
    <source>
        <dbReference type="ARBA" id="ARBA00013081"/>
    </source>
</evidence>
<dbReference type="Pfam" id="PF07228">
    <property type="entry name" value="SpoIIE"/>
    <property type="match status" value="1"/>
</dbReference>
<dbReference type="PANTHER" id="PTHR43156:SF2">
    <property type="entry name" value="STAGE II SPORULATION PROTEIN E"/>
    <property type="match status" value="1"/>
</dbReference>
<evidence type="ECO:0000256" key="16">
    <source>
        <dbReference type="SAM" id="MobiDB-lite"/>
    </source>
</evidence>
<dbReference type="NCBIfam" id="TIGR00229">
    <property type="entry name" value="sensory_box"/>
    <property type="match status" value="1"/>
</dbReference>
<dbReference type="GO" id="GO:0016301">
    <property type="term" value="F:kinase activity"/>
    <property type="evidence" value="ECO:0007669"/>
    <property type="project" value="UniProtKB-KW"/>
</dbReference>
<dbReference type="PANTHER" id="PTHR43156">
    <property type="entry name" value="STAGE II SPORULATION PROTEIN E-RELATED"/>
    <property type="match status" value="1"/>
</dbReference>
<dbReference type="InterPro" id="IPR013656">
    <property type="entry name" value="PAS_4"/>
</dbReference>
<evidence type="ECO:0000313" key="19">
    <source>
        <dbReference type="Proteomes" id="UP000641932"/>
    </source>
</evidence>
<evidence type="ECO:0000256" key="8">
    <source>
        <dbReference type="ARBA" id="ARBA00022840"/>
    </source>
</evidence>
<keyword evidence="19" id="KW-1185">Reference proteome</keyword>
<comment type="caution">
    <text evidence="18">The sequence shown here is derived from an EMBL/GenBank/DDBJ whole genome shotgun (WGS) entry which is preliminary data.</text>
</comment>
<keyword evidence="11" id="KW-0464">Manganese</keyword>
<dbReference type="Gene3D" id="3.30.450.20">
    <property type="entry name" value="PAS domain"/>
    <property type="match status" value="2"/>
</dbReference>
<evidence type="ECO:0000259" key="17">
    <source>
        <dbReference type="PROSITE" id="PS50112"/>
    </source>
</evidence>
<dbReference type="InterPro" id="IPR036457">
    <property type="entry name" value="PPM-type-like_dom_sf"/>
</dbReference>
<evidence type="ECO:0000256" key="9">
    <source>
        <dbReference type="ARBA" id="ARBA00022842"/>
    </source>
</evidence>
<dbReference type="FunFam" id="3.30.450.40:FF:000035">
    <property type="entry name" value="PAS sensor protein"/>
    <property type="match status" value="1"/>
</dbReference>
<keyword evidence="3" id="KW-0808">Transferase</keyword>
<keyword evidence="10" id="KW-0904">Protein phosphatase</keyword>
<keyword evidence="7" id="KW-0378">Hydrolase</keyword>
<evidence type="ECO:0000256" key="15">
    <source>
        <dbReference type="ARBA" id="ARBA00081350"/>
    </source>
</evidence>
<dbReference type="InterPro" id="IPR029016">
    <property type="entry name" value="GAF-like_dom_sf"/>
</dbReference>
<dbReference type="InterPro" id="IPR001932">
    <property type="entry name" value="PPM-type_phosphatase-like_dom"/>
</dbReference>
<dbReference type="GO" id="GO:0006355">
    <property type="term" value="P:regulation of DNA-templated transcription"/>
    <property type="evidence" value="ECO:0007669"/>
    <property type="project" value="InterPro"/>
</dbReference>
<evidence type="ECO:0000256" key="10">
    <source>
        <dbReference type="ARBA" id="ARBA00022912"/>
    </source>
</evidence>
<evidence type="ECO:0000256" key="3">
    <source>
        <dbReference type="ARBA" id="ARBA00022679"/>
    </source>
</evidence>
<keyword evidence="9" id="KW-0460">Magnesium</keyword>
<evidence type="ECO:0000256" key="13">
    <source>
        <dbReference type="ARBA" id="ARBA00056274"/>
    </source>
</evidence>
<dbReference type="GO" id="GO:0005524">
    <property type="term" value="F:ATP binding"/>
    <property type="evidence" value="ECO:0007669"/>
    <property type="project" value="UniProtKB-KW"/>
</dbReference>
<comment type="function">
    <text evidence="13">Primarily acts as an independent SigF regulator that is sensitive to the osmosensory signal, mediating the cross talk of PknD with the SigF regulon. Possesses both phosphatase and kinase activities. The kinase domain functions as a classic anti-sigma factor-like kinase to phosphorylate the anti-anti-sigma factor domain at the canonical regulatory site, and the phosphatase domain antagonizes this activity.</text>
</comment>